<dbReference type="InterPro" id="IPR051175">
    <property type="entry name" value="CLK_kinases"/>
</dbReference>
<feature type="binding site" evidence="6">
    <location>
        <position position="333"/>
    </location>
    <ligand>
        <name>ATP</name>
        <dbReference type="ChEBI" id="CHEBI:30616"/>
    </ligand>
</feature>
<dbReference type="PROSITE" id="PS00108">
    <property type="entry name" value="PROTEIN_KINASE_ST"/>
    <property type="match status" value="1"/>
</dbReference>
<evidence type="ECO:0000313" key="9">
    <source>
        <dbReference type="Proteomes" id="UP000422736"/>
    </source>
</evidence>
<dbReference type="PROSITE" id="PS50011">
    <property type="entry name" value="PROTEIN_KINASE_DOM"/>
    <property type="match status" value="1"/>
</dbReference>
<proteinExistence type="predicted"/>
<dbReference type="InterPro" id="IPR000719">
    <property type="entry name" value="Prot_kinase_dom"/>
</dbReference>
<keyword evidence="1" id="KW-0723">Serine/threonine-protein kinase</keyword>
<evidence type="ECO:0000313" key="8">
    <source>
        <dbReference type="EMBL" id="QGN16028.1"/>
    </source>
</evidence>
<dbReference type="Gene3D" id="3.30.200.20">
    <property type="entry name" value="Phosphorylase Kinase, domain 1"/>
    <property type="match status" value="1"/>
</dbReference>
<accession>A0ABX6F0Q4</accession>
<dbReference type="GO" id="GO:0016301">
    <property type="term" value="F:kinase activity"/>
    <property type="evidence" value="ECO:0007669"/>
    <property type="project" value="UniProtKB-KW"/>
</dbReference>
<gene>
    <name evidence="8" type="primary">KNS1</name>
    <name evidence="8" type="ORF">FIM1_2728</name>
</gene>
<dbReference type="CDD" id="cd14134">
    <property type="entry name" value="PKc_CLK"/>
    <property type="match status" value="1"/>
</dbReference>
<dbReference type="PANTHER" id="PTHR45646:SF11">
    <property type="entry name" value="SERINE_THREONINE-PROTEIN KINASE DOA"/>
    <property type="match status" value="1"/>
</dbReference>
<dbReference type="PROSITE" id="PS00107">
    <property type="entry name" value="PROTEIN_KINASE_ATP"/>
    <property type="match status" value="1"/>
</dbReference>
<sequence length="714" mass="81024">MASKNFAARRKRTRTLDGVGEESRLRSQYVDDHRNDQMVAAATGAAAAAAAAMRNSSSTGGIGMQNPFMDEFMASSNNDILTSDSLRDTLLMDMDGPGQQPMFLGSNNVNSSTSNVSVINSSAGPSQQLVDLDDSAVEFVNSVNYTSAKKVKKQRTVSLPQLPHARLIYESRSSDRKTQNDDELLHVSGTTTQTVDGNKIIKLPVIRSVSPSPLTDYRSGVVKNNNGSVGVGSMGSMGGMNRNDLAFNATRRVSKSPSKFSSILKKTPLRSGMQDKPPVIESFQTDKEGHYVYQENDIFAKNRFQALQLLGQGTFGKVVKCRDYLNDITVAVKIIRAVDRYRQAAKTELRVLQTIKENDRLGQYQCLLLREFFDYKNHICLVTDLYGRSVYDFMTNNGYARFPGSHVQAIGKQLVRSVCFLHDLGIIHTDLKPENILICDETCVEQQLPKQILDTLTERRKRASGGKRKILINPEVKLIDFGSAVFHNEYHPPVVSTRHYRAPEIVLGLGWSFPCDIWSIACVLVELVTGESLYPIHENLEHMAMMQRINNESFPKKMVDKMFFKVENKYGNIPTDLQATVVKYFDRETGQLQWPVRNSKGNIVTKDKSWKRVMTSCDRLDAFISKKLQMDYGPWLEIHWDMDYESNWNLISSKNHDERNIDKNVFSFWYQFVNLCRRMFEFDPTKRITAQEVIEHEWFNIGILDEGITHYGRL</sequence>
<evidence type="ECO:0000256" key="6">
    <source>
        <dbReference type="PROSITE-ProRule" id="PRU10141"/>
    </source>
</evidence>
<organism evidence="8 9">
    <name type="scientific">Kluyveromyces marxianus</name>
    <name type="common">Yeast</name>
    <name type="synonym">Candida kefyr</name>
    <dbReference type="NCBI Taxonomy" id="4911"/>
    <lineage>
        <taxon>Eukaryota</taxon>
        <taxon>Fungi</taxon>
        <taxon>Dikarya</taxon>
        <taxon>Ascomycota</taxon>
        <taxon>Saccharomycotina</taxon>
        <taxon>Saccharomycetes</taxon>
        <taxon>Saccharomycetales</taxon>
        <taxon>Saccharomycetaceae</taxon>
        <taxon>Kluyveromyces</taxon>
    </lineage>
</organism>
<keyword evidence="9" id="KW-1185">Reference proteome</keyword>
<evidence type="ECO:0000256" key="5">
    <source>
        <dbReference type="ARBA" id="ARBA00022840"/>
    </source>
</evidence>
<dbReference type="Proteomes" id="UP000422736">
    <property type="component" value="Chromosome 4"/>
</dbReference>
<dbReference type="SUPFAM" id="SSF56112">
    <property type="entry name" value="Protein kinase-like (PK-like)"/>
    <property type="match status" value="1"/>
</dbReference>
<keyword evidence="2" id="KW-0808">Transferase</keyword>
<evidence type="ECO:0000256" key="4">
    <source>
        <dbReference type="ARBA" id="ARBA00022777"/>
    </source>
</evidence>
<protein>
    <submittedName>
        <fullName evidence="8">Dual specificity protein kinase KNS1</fullName>
    </submittedName>
</protein>
<keyword evidence="4 8" id="KW-0418">Kinase</keyword>
<keyword evidence="5 6" id="KW-0067">ATP-binding</keyword>
<dbReference type="InterPro" id="IPR017441">
    <property type="entry name" value="Protein_kinase_ATP_BS"/>
</dbReference>
<dbReference type="InterPro" id="IPR008271">
    <property type="entry name" value="Ser/Thr_kinase_AS"/>
</dbReference>
<evidence type="ECO:0000259" key="7">
    <source>
        <dbReference type="PROSITE" id="PS50011"/>
    </source>
</evidence>
<dbReference type="Gene3D" id="1.10.510.10">
    <property type="entry name" value="Transferase(Phosphotransferase) domain 1"/>
    <property type="match status" value="2"/>
</dbReference>
<evidence type="ECO:0000256" key="2">
    <source>
        <dbReference type="ARBA" id="ARBA00022679"/>
    </source>
</evidence>
<dbReference type="EMBL" id="CP015057">
    <property type="protein sequence ID" value="QGN16028.1"/>
    <property type="molecule type" value="Genomic_DNA"/>
</dbReference>
<dbReference type="Pfam" id="PF00069">
    <property type="entry name" value="Pkinase"/>
    <property type="match status" value="1"/>
</dbReference>
<evidence type="ECO:0000256" key="1">
    <source>
        <dbReference type="ARBA" id="ARBA00022527"/>
    </source>
</evidence>
<dbReference type="SMART" id="SM00220">
    <property type="entry name" value="S_TKc"/>
    <property type="match status" value="1"/>
</dbReference>
<feature type="domain" description="Protein kinase" evidence="7">
    <location>
        <begin position="304"/>
        <end position="699"/>
    </location>
</feature>
<dbReference type="InterPro" id="IPR011009">
    <property type="entry name" value="Kinase-like_dom_sf"/>
</dbReference>
<reference evidence="8 9" key="1">
    <citation type="submission" date="2016-03" db="EMBL/GenBank/DDBJ databases">
        <title>How can Kluyveromyces marxianus grow so fast - potential evolutionary course in Saccharomyces Complex revealed by comparative genomics.</title>
        <authorList>
            <person name="Mo W."/>
            <person name="Lu W."/>
            <person name="Yang X."/>
            <person name="Qi J."/>
            <person name="Lv H."/>
        </authorList>
    </citation>
    <scope>NUCLEOTIDE SEQUENCE [LARGE SCALE GENOMIC DNA]</scope>
    <source>
        <strain evidence="8 9">FIM1</strain>
    </source>
</reference>
<dbReference type="PANTHER" id="PTHR45646">
    <property type="entry name" value="SERINE/THREONINE-PROTEIN KINASE DOA-RELATED"/>
    <property type="match status" value="1"/>
</dbReference>
<evidence type="ECO:0000256" key="3">
    <source>
        <dbReference type="ARBA" id="ARBA00022741"/>
    </source>
</evidence>
<name>A0ABX6F0Q4_KLUMA</name>
<keyword evidence="3 6" id="KW-0547">Nucleotide-binding</keyword>